<dbReference type="EMBL" id="AXCP01007339">
    <property type="status" value="NOT_ANNOTATED_CDS"/>
    <property type="molecule type" value="Genomic_DNA"/>
</dbReference>
<reference evidence="4" key="1">
    <citation type="submission" date="2022-08" db="UniProtKB">
        <authorList>
            <consortium name="EnsemblMetazoa"/>
        </authorList>
    </citation>
    <scope>IDENTIFICATION</scope>
    <source>
        <strain evidence="4">EBRO</strain>
    </source>
</reference>
<proteinExistence type="predicted"/>
<sequence length="255" mass="27801">MSCAACLHPTADDKVACSGYCEGCFHLSCAGLSREATKELGKKPQLGWFCTECAEFRNGNRSGLVGELGAMLDKQKAELLTKLNGSLASLWDNIQAEFTKTAEKLVDVTAKQALKRLANSHSLASPYRNALVSPPHGRTPVPATMDNAPKRRLIDSSPLVATAPPPSMAHGTAIPPPNIRTVPEHEERTWIYLSRFAPDVTDNDVLALTRTQVDTQDVINDPWLRALRAFNTVGDLFDHNLSLVGFRSRLLSPTP</sequence>
<dbReference type="Gene3D" id="3.30.40.10">
    <property type="entry name" value="Zinc/RING finger domain, C3HC4 (zinc finger)"/>
    <property type="match status" value="1"/>
</dbReference>
<dbReference type="AlphaFoldDB" id="A0A182JL11"/>
<dbReference type="PROSITE" id="PS01359">
    <property type="entry name" value="ZF_PHD_1"/>
    <property type="match status" value="1"/>
</dbReference>
<dbReference type="InterPro" id="IPR001965">
    <property type="entry name" value="Znf_PHD"/>
</dbReference>
<dbReference type="InterPro" id="IPR013083">
    <property type="entry name" value="Znf_RING/FYVE/PHD"/>
</dbReference>
<keyword evidence="3" id="KW-0862">Zinc</keyword>
<dbReference type="PROSITE" id="PS50016">
    <property type="entry name" value="ZF_PHD_2"/>
    <property type="match status" value="1"/>
</dbReference>
<organism evidence="4">
    <name type="scientific">Anopheles atroparvus</name>
    <name type="common">European mosquito</name>
    <dbReference type="NCBI Taxonomy" id="41427"/>
    <lineage>
        <taxon>Eukaryota</taxon>
        <taxon>Metazoa</taxon>
        <taxon>Ecdysozoa</taxon>
        <taxon>Arthropoda</taxon>
        <taxon>Hexapoda</taxon>
        <taxon>Insecta</taxon>
        <taxon>Pterygota</taxon>
        <taxon>Neoptera</taxon>
        <taxon>Endopterygota</taxon>
        <taxon>Diptera</taxon>
        <taxon>Nematocera</taxon>
        <taxon>Culicoidea</taxon>
        <taxon>Culicidae</taxon>
        <taxon>Anophelinae</taxon>
        <taxon>Anopheles</taxon>
    </lineage>
</organism>
<dbReference type="InterPro" id="IPR019787">
    <property type="entry name" value="Znf_PHD-finger"/>
</dbReference>
<dbReference type="VEuPathDB" id="VectorBase:AATE020052"/>
<dbReference type="SMART" id="SM00249">
    <property type="entry name" value="PHD"/>
    <property type="match status" value="1"/>
</dbReference>
<dbReference type="GO" id="GO:0008270">
    <property type="term" value="F:zinc ion binding"/>
    <property type="evidence" value="ECO:0007669"/>
    <property type="project" value="UniProtKB-KW"/>
</dbReference>
<accession>A0A182JL11</accession>
<dbReference type="InterPro" id="IPR011011">
    <property type="entry name" value="Znf_FYVE_PHD"/>
</dbReference>
<keyword evidence="1" id="KW-0479">Metal-binding</keyword>
<dbReference type="STRING" id="41427.A0A182JL11"/>
<dbReference type="EnsemblMetazoa" id="AATE020052-RA">
    <property type="protein sequence ID" value="AATE020052-PA.1"/>
    <property type="gene ID" value="AATE020052"/>
</dbReference>
<protein>
    <submittedName>
        <fullName evidence="4">Uncharacterized protein</fullName>
    </submittedName>
</protein>
<evidence type="ECO:0000313" key="4">
    <source>
        <dbReference type="EnsemblMetazoa" id="AATE020052-PA.1"/>
    </source>
</evidence>
<dbReference type="SUPFAM" id="SSF57903">
    <property type="entry name" value="FYVE/PHD zinc finger"/>
    <property type="match status" value="1"/>
</dbReference>
<keyword evidence="2" id="KW-0863">Zinc-finger</keyword>
<dbReference type="EMBL" id="AXCP01007338">
    <property type="status" value="NOT_ANNOTATED_CDS"/>
    <property type="molecule type" value="Genomic_DNA"/>
</dbReference>
<evidence type="ECO:0000256" key="1">
    <source>
        <dbReference type="ARBA" id="ARBA00022723"/>
    </source>
</evidence>
<evidence type="ECO:0000256" key="3">
    <source>
        <dbReference type="ARBA" id="ARBA00022833"/>
    </source>
</evidence>
<dbReference type="InterPro" id="IPR019786">
    <property type="entry name" value="Zinc_finger_PHD-type_CS"/>
</dbReference>
<name>A0A182JL11_ANOAO</name>
<evidence type="ECO:0000256" key="2">
    <source>
        <dbReference type="ARBA" id="ARBA00022771"/>
    </source>
</evidence>